<evidence type="ECO:0000313" key="2">
    <source>
        <dbReference type="Proteomes" id="UP000762676"/>
    </source>
</evidence>
<reference evidence="1 2" key="1">
    <citation type="journal article" date="2021" name="Elife">
        <title>Chloroplast acquisition without the gene transfer in kleptoplastic sea slugs, Plakobranchus ocellatus.</title>
        <authorList>
            <person name="Maeda T."/>
            <person name="Takahashi S."/>
            <person name="Yoshida T."/>
            <person name="Shimamura S."/>
            <person name="Takaki Y."/>
            <person name="Nagai Y."/>
            <person name="Toyoda A."/>
            <person name="Suzuki Y."/>
            <person name="Arimoto A."/>
            <person name="Ishii H."/>
            <person name="Satoh N."/>
            <person name="Nishiyama T."/>
            <person name="Hasebe M."/>
            <person name="Maruyama T."/>
            <person name="Minagawa J."/>
            <person name="Obokata J."/>
            <person name="Shigenobu S."/>
        </authorList>
    </citation>
    <scope>NUCLEOTIDE SEQUENCE [LARGE SCALE GENOMIC DNA]</scope>
</reference>
<evidence type="ECO:0000313" key="1">
    <source>
        <dbReference type="EMBL" id="GFR63931.1"/>
    </source>
</evidence>
<name>A0AAV4ET45_9GAST</name>
<organism evidence="1 2">
    <name type="scientific">Elysia marginata</name>
    <dbReference type="NCBI Taxonomy" id="1093978"/>
    <lineage>
        <taxon>Eukaryota</taxon>
        <taxon>Metazoa</taxon>
        <taxon>Spiralia</taxon>
        <taxon>Lophotrochozoa</taxon>
        <taxon>Mollusca</taxon>
        <taxon>Gastropoda</taxon>
        <taxon>Heterobranchia</taxon>
        <taxon>Euthyneura</taxon>
        <taxon>Panpulmonata</taxon>
        <taxon>Sacoglossa</taxon>
        <taxon>Placobranchoidea</taxon>
        <taxon>Plakobranchidae</taxon>
        <taxon>Elysia</taxon>
    </lineage>
</organism>
<dbReference type="PANTHER" id="PTHR46888">
    <property type="entry name" value="ZINC KNUCKLE DOMAINCONTAINING PROTEIN-RELATED"/>
    <property type="match status" value="1"/>
</dbReference>
<proteinExistence type="predicted"/>
<dbReference type="PANTHER" id="PTHR46888:SF1">
    <property type="entry name" value="RIBONUCLEASE H"/>
    <property type="match status" value="1"/>
</dbReference>
<protein>
    <submittedName>
        <fullName evidence="1">SCAN domain-containing protein 3</fullName>
    </submittedName>
</protein>
<dbReference type="Proteomes" id="UP000762676">
    <property type="component" value="Unassembled WGS sequence"/>
</dbReference>
<sequence length="140" mass="16436">MRFERFTSNSWLRDNWSSAWCALLTGRALDCYVPVVGTTQDYDKVKTAMMKRYDLTEDGYRRKCRSCKPAEEDLATILREKDLPTLERIAKEADLFLQARHRKLCEQPRMVFQNNARPKMDPVRLIKSEKIFNSGQRGRG</sequence>
<keyword evidence="2" id="KW-1185">Reference proteome</keyword>
<dbReference type="EMBL" id="BMAT01003867">
    <property type="protein sequence ID" value="GFR63931.1"/>
    <property type="molecule type" value="Genomic_DNA"/>
</dbReference>
<dbReference type="AlphaFoldDB" id="A0AAV4ET45"/>
<comment type="caution">
    <text evidence="1">The sequence shown here is derived from an EMBL/GenBank/DDBJ whole genome shotgun (WGS) entry which is preliminary data.</text>
</comment>
<accession>A0AAV4ET45</accession>
<gene>
    <name evidence="1" type="ORF">ElyMa_001909000</name>
</gene>